<evidence type="ECO:0000313" key="1">
    <source>
        <dbReference type="EMBL" id="KAJ7997712.1"/>
    </source>
</evidence>
<dbReference type="Proteomes" id="UP001157502">
    <property type="component" value="Chromosome 18"/>
</dbReference>
<comment type="caution">
    <text evidence="1">The sequence shown here is derived from an EMBL/GenBank/DDBJ whole genome shotgun (WGS) entry which is preliminary data.</text>
</comment>
<accession>A0ACC2G2E0</accession>
<proteinExistence type="predicted"/>
<dbReference type="EMBL" id="CM055745">
    <property type="protein sequence ID" value="KAJ7997712.1"/>
    <property type="molecule type" value="Genomic_DNA"/>
</dbReference>
<keyword evidence="2" id="KW-1185">Reference proteome</keyword>
<organism evidence="1 2">
    <name type="scientific">Dallia pectoralis</name>
    <name type="common">Alaska blackfish</name>
    <dbReference type="NCBI Taxonomy" id="75939"/>
    <lineage>
        <taxon>Eukaryota</taxon>
        <taxon>Metazoa</taxon>
        <taxon>Chordata</taxon>
        <taxon>Craniata</taxon>
        <taxon>Vertebrata</taxon>
        <taxon>Euteleostomi</taxon>
        <taxon>Actinopterygii</taxon>
        <taxon>Neopterygii</taxon>
        <taxon>Teleostei</taxon>
        <taxon>Protacanthopterygii</taxon>
        <taxon>Esociformes</taxon>
        <taxon>Umbridae</taxon>
        <taxon>Dallia</taxon>
    </lineage>
</organism>
<reference evidence="1" key="1">
    <citation type="submission" date="2021-05" db="EMBL/GenBank/DDBJ databases">
        <authorList>
            <person name="Pan Q."/>
            <person name="Jouanno E."/>
            <person name="Zahm M."/>
            <person name="Klopp C."/>
            <person name="Cabau C."/>
            <person name="Louis A."/>
            <person name="Berthelot C."/>
            <person name="Parey E."/>
            <person name="Roest Crollius H."/>
            <person name="Montfort J."/>
            <person name="Robinson-Rechavi M."/>
            <person name="Bouchez O."/>
            <person name="Lampietro C."/>
            <person name="Lopez Roques C."/>
            <person name="Donnadieu C."/>
            <person name="Postlethwait J."/>
            <person name="Bobe J."/>
            <person name="Dillon D."/>
            <person name="Chandos A."/>
            <person name="von Hippel F."/>
            <person name="Guiguen Y."/>
        </authorList>
    </citation>
    <scope>NUCLEOTIDE SEQUENCE</scope>
    <source>
        <strain evidence="1">YG-Jan2019</strain>
    </source>
</reference>
<name>A0ACC2G2E0_DALPE</name>
<gene>
    <name evidence="1" type="ORF">DPEC_G00214970</name>
</gene>
<evidence type="ECO:0000313" key="2">
    <source>
        <dbReference type="Proteomes" id="UP001157502"/>
    </source>
</evidence>
<sequence length="109" mass="11453">MTSAPPSAVGQMKGGRRALAGCLCSRLICPTPHRTEPHPHHQIAPRCVPILLPPAVSHPHRVPNRETPTPGPCPPLMFALPVSTRAPSGRQPPRYPGVPRCSATGGAKG</sequence>
<protein>
    <submittedName>
        <fullName evidence="1">Uncharacterized protein</fullName>
    </submittedName>
</protein>